<protein>
    <recommendedName>
        <fullName evidence="5">Blue (type 1) copper domain-containing protein</fullName>
    </recommendedName>
</protein>
<dbReference type="OrthoDB" id="2331100at2759"/>
<gene>
    <name evidence="6" type="ORF">ALTATR162_LOCUS1233</name>
</gene>
<evidence type="ECO:0000259" key="5">
    <source>
        <dbReference type="Pfam" id="PF00127"/>
    </source>
</evidence>
<dbReference type="GO" id="GO:0009055">
    <property type="term" value="F:electron transfer activity"/>
    <property type="evidence" value="ECO:0007669"/>
    <property type="project" value="InterPro"/>
</dbReference>
<keyword evidence="2" id="KW-0186">Copper</keyword>
<keyword evidence="1" id="KW-0479">Metal-binding</keyword>
<evidence type="ECO:0000256" key="1">
    <source>
        <dbReference type="ARBA" id="ARBA00022723"/>
    </source>
</evidence>
<dbReference type="PANTHER" id="PTHR34883:SF17">
    <property type="entry name" value="CUPREDOXIN"/>
    <property type="match status" value="1"/>
</dbReference>
<dbReference type="Proteomes" id="UP000676310">
    <property type="component" value="Unassembled WGS sequence"/>
</dbReference>
<name>A0A8J2HSX0_9PLEO</name>
<organism evidence="6 7">
    <name type="scientific">Alternaria atra</name>
    <dbReference type="NCBI Taxonomy" id="119953"/>
    <lineage>
        <taxon>Eukaryota</taxon>
        <taxon>Fungi</taxon>
        <taxon>Dikarya</taxon>
        <taxon>Ascomycota</taxon>
        <taxon>Pezizomycotina</taxon>
        <taxon>Dothideomycetes</taxon>
        <taxon>Pleosporomycetidae</taxon>
        <taxon>Pleosporales</taxon>
        <taxon>Pleosporineae</taxon>
        <taxon>Pleosporaceae</taxon>
        <taxon>Alternaria</taxon>
        <taxon>Alternaria sect. Ulocladioides</taxon>
    </lineage>
</organism>
<dbReference type="Pfam" id="PF00127">
    <property type="entry name" value="Copper-bind"/>
    <property type="match status" value="1"/>
</dbReference>
<reference evidence="6" key="1">
    <citation type="submission" date="2021-05" db="EMBL/GenBank/DDBJ databases">
        <authorList>
            <person name="Stam R."/>
        </authorList>
    </citation>
    <scope>NUCLEOTIDE SEQUENCE</scope>
    <source>
        <strain evidence="6">CS162</strain>
    </source>
</reference>
<evidence type="ECO:0000313" key="6">
    <source>
        <dbReference type="EMBL" id="CAG5142832.1"/>
    </source>
</evidence>
<feature type="signal peptide" evidence="4">
    <location>
        <begin position="1"/>
        <end position="18"/>
    </location>
</feature>
<evidence type="ECO:0000256" key="3">
    <source>
        <dbReference type="SAM" id="MobiDB-lite"/>
    </source>
</evidence>
<comment type="caution">
    <text evidence="6">The sequence shown here is derived from an EMBL/GenBank/DDBJ whole genome shotgun (WGS) entry which is preliminary data.</text>
</comment>
<dbReference type="EMBL" id="CAJRGZ010000015">
    <property type="protein sequence ID" value="CAG5142832.1"/>
    <property type="molecule type" value="Genomic_DNA"/>
</dbReference>
<accession>A0A8J2HSX0</accession>
<evidence type="ECO:0000313" key="7">
    <source>
        <dbReference type="Proteomes" id="UP000676310"/>
    </source>
</evidence>
<feature type="region of interest" description="Disordered" evidence="3">
    <location>
        <begin position="195"/>
        <end position="242"/>
    </location>
</feature>
<dbReference type="GeneID" id="67012545"/>
<feature type="domain" description="Blue (type 1) copper" evidence="5">
    <location>
        <begin position="64"/>
        <end position="170"/>
    </location>
</feature>
<evidence type="ECO:0000256" key="4">
    <source>
        <dbReference type="SAM" id="SignalP"/>
    </source>
</evidence>
<dbReference type="InterPro" id="IPR052953">
    <property type="entry name" value="Ser-rich/MCO-related"/>
</dbReference>
<dbReference type="PANTHER" id="PTHR34883">
    <property type="entry name" value="SERINE-RICH PROTEIN, PUTATIVE-RELATED-RELATED"/>
    <property type="match status" value="1"/>
</dbReference>
<evidence type="ECO:0000256" key="2">
    <source>
        <dbReference type="ARBA" id="ARBA00023008"/>
    </source>
</evidence>
<dbReference type="SUPFAM" id="SSF49503">
    <property type="entry name" value="Cupredoxins"/>
    <property type="match status" value="1"/>
</dbReference>
<feature type="compositionally biased region" description="Gly residues" evidence="3">
    <location>
        <begin position="215"/>
        <end position="235"/>
    </location>
</feature>
<keyword evidence="7" id="KW-1185">Reference proteome</keyword>
<proteinExistence type="predicted"/>
<dbReference type="CDD" id="cd00920">
    <property type="entry name" value="Cupredoxin"/>
    <property type="match status" value="1"/>
</dbReference>
<dbReference type="InterPro" id="IPR000923">
    <property type="entry name" value="BlueCu_1"/>
</dbReference>
<keyword evidence="4" id="KW-0732">Signal</keyword>
<sequence>MYFSRAAIFSAVLGLACAQESSMTASGSMAMASATEPTLSSAVLGSASTSQPTAMTGMVMTHVVQVGGPNGSLTFSPSNVVAQPGDLVQFQFHPKNHSVVQSTFDNPCTPIQNIMSNKTDAFFSGFMPTNASLTATSQVLTYTIRVADAKPVWFYCSQGKHCQAGMVGAINAPTSGNKTMSAFVALAAQATENLSPGQAAGSGGQTGNTPTSPSAGGGANSGTEGTGSGAAGGASGSASGAPAQATANAAAGGFSAQSFVGAAAAVVAAVVVL</sequence>
<feature type="chain" id="PRO_5035188185" description="Blue (type 1) copper domain-containing protein" evidence="4">
    <location>
        <begin position="19"/>
        <end position="273"/>
    </location>
</feature>
<dbReference type="Gene3D" id="2.60.40.420">
    <property type="entry name" value="Cupredoxins - blue copper proteins"/>
    <property type="match status" value="1"/>
</dbReference>
<dbReference type="AlphaFoldDB" id="A0A8J2HSX0"/>
<dbReference type="PROSITE" id="PS51257">
    <property type="entry name" value="PROKAR_LIPOPROTEIN"/>
    <property type="match status" value="1"/>
</dbReference>
<dbReference type="GO" id="GO:0005507">
    <property type="term" value="F:copper ion binding"/>
    <property type="evidence" value="ECO:0007669"/>
    <property type="project" value="InterPro"/>
</dbReference>
<dbReference type="InterPro" id="IPR008972">
    <property type="entry name" value="Cupredoxin"/>
</dbReference>
<dbReference type="RefSeq" id="XP_043164763.1">
    <property type="nucleotide sequence ID" value="XM_043308828.1"/>
</dbReference>